<gene>
    <name evidence="2" type="ORF">MCU_01482</name>
</gene>
<comment type="caution">
    <text evidence="2">The sequence shown here is derived from an EMBL/GenBank/DDBJ whole genome shotgun (WGS) entry which is preliminary data.</text>
</comment>
<evidence type="ECO:0000313" key="3">
    <source>
        <dbReference type="Proteomes" id="UP000008942"/>
    </source>
</evidence>
<accession>A0ABP2QPX2</accession>
<dbReference type="Proteomes" id="UP000008942">
    <property type="component" value="Unassembled WGS sequence"/>
</dbReference>
<dbReference type="EMBL" id="AILW01000026">
    <property type="protein sequence ID" value="EJF82407.1"/>
    <property type="molecule type" value="Genomic_DNA"/>
</dbReference>
<name>A0ABP2QPX2_BAREL</name>
<protein>
    <submittedName>
        <fullName evidence="2">Uncharacterized protein</fullName>
    </submittedName>
</protein>
<evidence type="ECO:0000313" key="2">
    <source>
        <dbReference type="EMBL" id="EJF82407.1"/>
    </source>
</evidence>
<feature type="compositionally biased region" description="Polar residues" evidence="1">
    <location>
        <begin position="139"/>
        <end position="150"/>
    </location>
</feature>
<reference evidence="2 3" key="1">
    <citation type="submission" date="2012-03" db="EMBL/GenBank/DDBJ databases">
        <title>The Genome Sequence of Bartonella elizabethae Re6043vi.</title>
        <authorList>
            <consortium name="The Broad Institute Genome Sequencing Platform"/>
            <consortium name="The Broad Institute Genome Sequencing Center for Infectious Disease"/>
            <person name="Feldgarden M."/>
            <person name="Kirby J."/>
            <person name="Kosoy M."/>
            <person name="Birtles R."/>
            <person name="Probert W.S."/>
            <person name="Chiaraviglio L."/>
            <person name="Young S.K."/>
            <person name="Zeng Q."/>
            <person name="Gargeya S."/>
            <person name="Fitzgerald M."/>
            <person name="Haas B."/>
            <person name="Abouelleil A."/>
            <person name="Alvarado L."/>
            <person name="Arachchi H.M."/>
            <person name="Berlin A."/>
            <person name="Chapman S.B."/>
            <person name="Gearin G."/>
            <person name="Goldberg J."/>
            <person name="Griggs A."/>
            <person name="Gujja S."/>
            <person name="Hansen M."/>
            <person name="Heiman D."/>
            <person name="Howarth C."/>
            <person name="Larimer J."/>
            <person name="Lui A."/>
            <person name="MacDonald P.J.P."/>
            <person name="McCowen C."/>
            <person name="Montmayeur A."/>
            <person name="Murphy C."/>
            <person name="Neiman D."/>
            <person name="Pearson M."/>
            <person name="Priest M."/>
            <person name="Roberts A."/>
            <person name="Saif S."/>
            <person name="Shea T."/>
            <person name="Sisk P."/>
            <person name="Stolte C."/>
            <person name="Sykes S."/>
            <person name="Wortman J."/>
            <person name="Nusbaum C."/>
            <person name="Birren B."/>
        </authorList>
    </citation>
    <scope>NUCLEOTIDE SEQUENCE [LARGE SCALE GENOMIC DNA]</scope>
    <source>
        <strain evidence="2 3">Re6043vi</strain>
    </source>
</reference>
<keyword evidence="3" id="KW-1185">Reference proteome</keyword>
<feature type="region of interest" description="Disordered" evidence="1">
    <location>
        <begin position="1"/>
        <end position="83"/>
    </location>
</feature>
<sequence>MHPFWSPQHPPLPRSARKAPPLKTPHPCPPQKRGIFPPNFTDPSQKSLKAQHHATPPHPQALTRDQSLKIALKHNQPPNIRSKASHSFIHQNTALYHPKIPKHPKPLCPTTPMASSTKAPPAHTLDASSLSTEHLPVSQAPTSPITSKRP</sequence>
<evidence type="ECO:0000256" key="1">
    <source>
        <dbReference type="SAM" id="MobiDB-lite"/>
    </source>
</evidence>
<feature type="region of interest" description="Disordered" evidence="1">
    <location>
        <begin position="96"/>
        <end position="150"/>
    </location>
</feature>
<organism evidence="2 3">
    <name type="scientific">Bartonella elizabethae Re6043vi</name>
    <dbReference type="NCBI Taxonomy" id="1094554"/>
    <lineage>
        <taxon>Bacteria</taxon>
        <taxon>Pseudomonadati</taxon>
        <taxon>Pseudomonadota</taxon>
        <taxon>Alphaproteobacteria</taxon>
        <taxon>Hyphomicrobiales</taxon>
        <taxon>Bartonellaceae</taxon>
        <taxon>Bartonella</taxon>
    </lineage>
</organism>
<proteinExistence type="predicted"/>